<dbReference type="STRING" id="857293.CAAU_0105"/>
<feature type="transmembrane region" description="Helical" evidence="8">
    <location>
        <begin position="12"/>
        <end position="35"/>
    </location>
</feature>
<feature type="transmembrane region" description="Helical" evidence="8">
    <location>
        <begin position="125"/>
        <end position="147"/>
    </location>
</feature>
<keyword evidence="5 8" id="KW-0812">Transmembrane</keyword>
<dbReference type="InterPro" id="IPR000522">
    <property type="entry name" value="ABC_transptr_permease_BtuC"/>
</dbReference>
<comment type="similarity">
    <text evidence="2">Belongs to the binding-protein-dependent transport system permease family. FecCD subfamily.</text>
</comment>
<accession>G0V3R5</accession>
<comment type="caution">
    <text evidence="9">The sequence shown here is derived from an EMBL/GenBank/DDBJ whole genome shotgun (WGS) entry which is preliminary data.</text>
</comment>
<keyword evidence="10" id="KW-1185">Reference proteome</keyword>
<dbReference type="SUPFAM" id="SSF81345">
    <property type="entry name" value="ABC transporter involved in vitamin B12 uptake, BtuC"/>
    <property type="match status" value="1"/>
</dbReference>
<evidence type="ECO:0000313" key="10">
    <source>
        <dbReference type="Proteomes" id="UP000007652"/>
    </source>
</evidence>
<dbReference type="GO" id="GO:0033214">
    <property type="term" value="P:siderophore-iron import into cell"/>
    <property type="evidence" value="ECO:0007669"/>
    <property type="project" value="TreeGrafter"/>
</dbReference>
<evidence type="ECO:0000256" key="4">
    <source>
        <dbReference type="ARBA" id="ARBA00022475"/>
    </source>
</evidence>
<feature type="transmembrane region" description="Helical" evidence="8">
    <location>
        <begin position="250"/>
        <end position="274"/>
    </location>
</feature>
<dbReference type="InterPro" id="IPR037294">
    <property type="entry name" value="ABC_BtuC-like"/>
</dbReference>
<dbReference type="eggNOG" id="COG0609">
    <property type="taxonomic scope" value="Bacteria"/>
</dbReference>
<dbReference type="GO" id="GO:0022857">
    <property type="term" value="F:transmembrane transporter activity"/>
    <property type="evidence" value="ECO:0007669"/>
    <property type="project" value="InterPro"/>
</dbReference>
<dbReference type="EMBL" id="CAKP01000002">
    <property type="protein sequence ID" value="CCC57755.1"/>
    <property type="molecule type" value="Genomic_DNA"/>
</dbReference>
<keyword evidence="7 8" id="KW-0472">Membrane</keyword>
<dbReference type="FunFam" id="1.10.3470.10:FF:000001">
    <property type="entry name" value="Vitamin B12 ABC transporter permease BtuC"/>
    <property type="match status" value="1"/>
</dbReference>
<proteinExistence type="inferred from homology"/>
<feature type="transmembrane region" description="Helical" evidence="8">
    <location>
        <begin position="289"/>
        <end position="308"/>
    </location>
</feature>
<evidence type="ECO:0000313" key="9">
    <source>
        <dbReference type="EMBL" id="CCC57755.1"/>
    </source>
</evidence>
<dbReference type="RefSeq" id="WP_008907478.1">
    <property type="nucleotide sequence ID" value="NZ_CAKP01000002.1"/>
</dbReference>
<dbReference type="Pfam" id="PF01032">
    <property type="entry name" value="FecCD"/>
    <property type="match status" value="1"/>
</dbReference>
<name>G0V3R5_9CLOT</name>
<evidence type="ECO:0000256" key="2">
    <source>
        <dbReference type="ARBA" id="ARBA00007935"/>
    </source>
</evidence>
<evidence type="ECO:0000256" key="7">
    <source>
        <dbReference type="ARBA" id="ARBA00023136"/>
    </source>
</evidence>
<feature type="transmembrane region" description="Helical" evidence="8">
    <location>
        <begin position="320"/>
        <end position="337"/>
    </location>
</feature>
<keyword evidence="6 8" id="KW-1133">Transmembrane helix</keyword>
<keyword evidence="4" id="KW-1003">Cell membrane</keyword>
<organism evidence="9 10">
    <name type="scientific">Caloramator australicus RC3</name>
    <dbReference type="NCBI Taxonomy" id="857293"/>
    <lineage>
        <taxon>Bacteria</taxon>
        <taxon>Bacillati</taxon>
        <taxon>Bacillota</taxon>
        <taxon>Clostridia</taxon>
        <taxon>Eubacteriales</taxon>
        <taxon>Clostridiaceae</taxon>
        <taxon>Caloramator</taxon>
    </lineage>
</organism>
<evidence type="ECO:0000256" key="6">
    <source>
        <dbReference type="ARBA" id="ARBA00022989"/>
    </source>
</evidence>
<feature type="transmembrane region" description="Helical" evidence="8">
    <location>
        <begin position="159"/>
        <end position="182"/>
    </location>
</feature>
<evidence type="ECO:0000256" key="5">
    <source>
        <dbReference type="ARBA" id="ARBA00022692"/>
    </source>
</evidence>
<feature type="transmembrane region" description="Helical" evidence="8">
    <location>
        <begin position="202"/>
        <end position="221"/>
    </location>
</feature>
<gene>
    <name evidence="9" type="ORF">CAAU_0105</name>
</gene>
<evidence type="ECO:0000256" key="1">
    <source>
        <dbReference type="ARBA" id="ARBA00004651"/>
    </source>
</evidence>
<feature type="transmembrane region" description="Helical" evidence="8">
    <location>
        <begin position="95"/>
        <end position="113"/>
    </location>
</feature>
<sequence>MKNIKGKYKRFFATFAVLLIIILITIIISLSVGSYKIQPIDILRTFIGQGSKKHNLIIWNIRLPRIIMAILVGTALSISGVILQGITRNDLSDPGIIGISSGSALAVVMYIYYMNGNVYDGISNFTIFTMPLVAFVGAFVGALLIYIFAWKKGMDANRLILTGIGINAIFTALLIIFQLRFTTQEFNRVIIWTLGSLWGTDWRYVLAVFPGIIVISFIAYYKSRYIDVISLGDEISVGLGIELEKEKRKLLIISVLLASMATSISGTLAFIGLISPHIARKLIGAKHKYLIPISALIGIIILLVSDIFSRNLILIGEMPVGIIVSFIGVPYFIYLMLKQ</sequence>
<protein>
    <submittedName>
        <fullName evidence="9">ABC-type Fe3+-siderophore transport system,permease 2 component</fullName>
    </submittedName>
</protein>
<evidence type="ECO:0000256" key="8">
    <source>
        <dbReference type="SAM" id="Phobius"/>
    </source>
</evidence>
<dbReference type="Gene3D" id="1.10.3470.10">
    <property type="entry name" value="ABC transporter involved in vitamin B12 uptake, BtuC"/>
    <property type="match status" value="1"/>
</dbReference>
<dbReference type="PANTHER" id="PTHR30472">
    <property type="entry name" value="FERRIC ENTEROBACTIN TRANSPORT SYSTEM PERMEASE PROTEIN"/>
    <property type="match status" value="1"/>
</dbReference>
<comment type="subcellular location">
    <subcellularLocation>
        <location evidence="1">Cell membrane</location>
        <topology evidence="1">Multi-pass membrane protein</topology>
    </subcellularLocation>
</comment>
<dbReference type="AlphaFoldDB" id="G0V3R5"/>
<dbReference type="CDD" id="cd06550">
    <property type="entry name" value="TM_ABC_iron-siderophores_like"/>
    <property type="match status" value="1"/>
</dbReference>
<reference evidence="9 10" key="1">
    <citation type="journal article" date="2011" name="J. Bacteriol.">
        <title>Draft genome sequence of Caloramator australicus strain RC3T, a thermoanaerobe from the Great Artesian Basin of Australia.</title>
        <authorList>
            <person name="Ogg C.D."/>
            <person name="Patel B.K.C."/>
        </authorList>
    </citation>
    <scope>NUCLEOTIDE SEQUENCE [LARGE SCALE GENOMIC DNA]</scope>
    <source>
        <strain evidence="9 10">RC3</strain>
    </source>
</reference>
<feature type="transmembrane region" description="Helical" evidence="8">
    <location>
        <begin position="63"/>
        <end position="83"/>
    </location>
</feature>
<dbReference type="PANTHER" id="PTHR30472:SF64">
    <property type="entry name" value="IRON(3+)-HYDROXAMATE IMPORT SYSTEM PERMEASE PROTEIN FHUG"/>
    <property type="match status" value="1"/>
</dbReference>
<dbReference type="Proteomes" id="UP000007652">
    <property type="component" value="Unassembled WGS sequence"/>
</dbReference>
<dbReference type="OrthoDB" id="9792889at2"/>
<keyword evidence="3" id="KW-0813">Transport</keyword>
<dbReference type="GO" id="GO:0005886">
    <property type="term" value="C:plasma membrane"/>
    <property type="evidence" value="ECO:0007669"/>
    <property type="project" value="UniProtKB-SubCell"/>
</dbReference>
<evidence type="ECO:0000256" key="3">
    <source>
        <dbReference type="ARBA" id="ARBA00022448"/>
    </source>
</evidence>